<feature type="region of interest" description="Disordered" evidence="1">
    <location>
        <begin position="135"/>
        <end position="230"/>
    </location>
</feature>
<feature type="compositionally biased region" description="Polar residues" evidence="1">
    <location>
        <begin position="138"/>
        <end position="153"/>
    </location>
</feature>
<protein>
    <recommendedName>
        <fullName evidence="5">DUF202 domain-containing protein</fullName>
    </recommendedName>
</protein>
<keyword evidence="4" id="KW-1185">Reference proteome</keyword>
<keyword evidence="2" id="KW-1133">Transmembrane helix</keyword>
<feature type="compositionally biased region" description="Basic and acidic residues" evidence="1">
    <location>
        <begin position="164"/>
        <end position="189"/>
    </location>
</feature>
<evidence type="ECO:0008006" key="5">
    <source>
        <dbReference type="Google" id="ProtNLM"/>
    </source>
</evidence>
<feature type="compositionally biased region" description="Low complexity" evidence="1">
    <location>
        <begin position="217"/>
        <end position="230"/>
    </location>
</feature>
<evidence type="ECO:0000256" key="2">
    <source>
        <dbReference type="SAM" id="Phobius"/>
    </source>
</evidence>
<feature type="transmembrane region" description="Helical" evidence="2">
    <location>
        <begin position="102"/>
        <end position="120"/>
    </location>
</feature>
<reference evidence="3 4" key="1">
    <citation type="submission" date="2021-07" db="EMBL/GenBank/DDBJ databases">
        <title>Shewanella sp. nov, isolated from SCS.</title>
        <authorList>
            <person name="Cao W.R."/>
        </authorList>
    </citation>
    <scope>NUCLEOTIDE SEQUENCE [LARGE SCALE GENOMIC DNA]</scope>
    <source>
        <strain evidence="3 4">NR704-98</strain>
    </source>
</reference>
<dbReference type="EMBL" id="JAHZST010000001">
    <property type="protein sequence ID" value="MBW8182280.1"/>
    <property type="molecule type" value="Genomic_DNA"/>
</dbReference>
<accession>A0ABS7DXX5</accession>
<comment type="caution">
    <text evidence="3">The sequence shown here is derived from an EMBL/GenBank/DDBJ whole genome shotgun (WGS) entry which is preliminary data.</text>
</comment>
<evidence type="ECO:0000313" key="3">
    <source>
        <dbReference type="EMBL" id="MBW8182280.1"/>
    </source>
</evidence>
<keyword evidence="2" id="KW-0812">Transmembrane</keyword>
<feature type="transmembrane region" description="Helical" evidence="2">
    <location>
        <begin position="52"/>
        <end position="76"/>
    </location>
</feature>
<evidence type="ECO:0000256" key="1">
    <source>
        <dbReference type="SAM" id="MobiDB-lite"/>
    </source>
</evidence>
<proteinExistence type="predicted"/>
<name>A0ABS7DXX5_9GAMM</name>
<sequence>MPNSEQKHQEKLMRFQLYCTTRSEADKSLLTLSTAGLGLIVTLLTGDEIASIFELVLFILGALCFGVCIFAILTIFNRNADYIAQKDSDDKQLINLDSIAKYAFRLGIAITALGAITVSINNLTNNIKDKAIDEYKQSEPQSKKTSTTKNMGTRQLGRSELNIETDRETQTTEQQPKEGREEMTKERIELINTSEVEIKRSWEGANSILDTPPQEQSNDSGSSDSSSEKE</sequence>
<gene>
    <name evidence="3" type="ORF">K0625_01250</name>
</gene>
<keyword evidence="2" id="KW-0472">Membrane</keyword>
<feature type="transmembrane region" description="Helical" evidence="2">
    <location>
        <begin position="29"/>
        <end position="46"/>
    </location>
</feature>
<evidence type="ECO:0000313" key="4">
    <source>
        <dbReference type="Proteomes" id="UP001195963"/>
    </source>
</evidence>
<organism evidence="3 4">
    <name type="scientific">Shewanella nanhaiensis</name>
    <dbReference type="NCBI Taxonomy" id="2864872"/>
    <lineage>
        <taxon>Bacteria</taxon>
        <taxon>Pseudomonadati</taxon>
        <taxon>Pseudomonadota</taxon>
        <taxon>Gammaproteobacteria</taxon>
        <taxon>Alteromonadales</taxon>
        <taxon>Shewanellaceae</taxon>
        <taxon>Shewanella</taxon>
    </lineage>
</organism>
<dbReference type="Proteomes" id="UP001195963">
    <property type="component" value="Unassembled WGS sequence"/>
</dbReference>